<dbReference type="Gene3D" id="1.10.10.10">
    <property type="entry name" value="Winged helix-like DNA-binding domain superfamily/Winged helix DNA-binding domain"/>
    <property type="match status" value="1"/>
</dbReference>
<dbReference type="NCBIfam" id="TIGR02937">
    <property type="entry name" value="sigma70-ECF"/>
    <property type="match status" value="1"/>
</dbReference>
<evidence type="ECO:0000256" key="6">
    <source>
        <dbReference type="RuleBase" id="RU000716"/>
    </source>
</evidence>
<dbReference type="GO" id="GO:0006950">
    <property type="term" value="P:response to stress"/>
    <property type="evidence" value="ECO:0007669"/>
    <property type="project" value="UniProtKB-ARBA"/>
</dbReference>
<dbReference type="EMBL" id="JAMDMJ010000021">
    <property type="protein sequence ID" value="MCY9597395.1"/>
    <property type="molecule type" value="Genomic_DNA"/>
</dbReference>
<keyword evidence="2 6" id="KW-0805">Transcription regulation</keyword>
<evidence type="ECO:0000259" key="7">
    <source>
        <dbReference type="PROSITE" id="PS00622"/>
    </source>
</evidence>
<protein>
    <recommendedName>
        <fullName evidence="6">RNA polymerase sigma factor</fullName>
    </recommendedName>
</protein>
<dbReference type="CDD" id="cd06171">
    <property type="entry name" value="Sigma70_r4"/>
    <property type="match status" value="1"/>
</dbReference>
<dbReference type="GO" id="GO:0016987">
    <property type="term" value="F:sigma factor activity"/>
    <property type="evidence" value="ECO:0007669"/>
    <property type="project" value="UniProtKB-KW"/>
</dbReference>
<accession>A0A410WTR3</accession>
<dbReference type="EMBL" id="CP026520">
    <property type="protein sequence ID" value="QAV17775.1"/>
    <property type="molecule type" value="Genomic_DNA"/>
</dbReference>
<dbReference type="InterPro" id="IPR036388">
    <property type="entry name" value="WH-like_DNA-bd_sf"/>
</dbReference>
<dbReference type="SUPFAM" id="SSF88946">
    <property type="entry name" value="Sigma2 domain of RNA polymerase sigma factors"/>
    <property type="match status" value="1"/>
</dbReference>
<organism evidence="9 10">
    <name type="scientific">Paenibacillus chitinolyticus</name>
    <dbReference type="NCBI Taxonomy" id="79263"/>
    <lineage>
        <taxon>Bacteria</taxon>
        <taxon>Bacillati</taxon>
        <taxon>Bacillota</taxon>
        <taxon>Bacilli</taxon>
        <taxon>Bacillales</taxon>
        <taxon>Paenibacillaceae</taxon>
        <taxon>Paenibacillus</taxon>
    </lineage>
</organism>
<feature type="domain" description="HTH luxR-type" evidence="7">
    <location>
        <begin position="138"/>
        <end position="165"/>
    </location>
</feature>
<evidence type="ECO:0000256" key="5">
    <source>
        <dbReference type="ARBA" id="ARBA00023163"/>
    </source>
</evidence>
<dbReference type="InterPro" id="IPR000792">
    <property type="entry name" value="Tscrpt_reg_LuxR_C"/>
</dbReference>
<dbReference type="Proteomes" id="UP000288943">
    <property type="component" value="Chromosome"/>
</dbReference>
<dbReference type="AlphaFoldDB" id="A0A410WTR3"/>
<dbReference type="KEGG" id="pchi:PC41400_08905"/>
<reference evidence="8 11" key="2">
    <citation type="submission" date="2022-05" db="EMBL/GenBank/DDBJ databases">
        <title>Genome Sequencing of Bee-Associated Microbes.</title>
        <authorList>
            <person name="Dunlap C."/>
        </authorList>
    </citation>
    <scope>NUCLEOTIDE SEQUENCE [LARGE SCALE GENOMIC DNA]</scope>
    <source>
        <strain evidence="8 11">NRRL B-23120</strain>
    </source>
</reference>
<dbReference type="InterPro" id="IPR014284">
    <property type="entry name" value="RNA_pol_sigma-70_dom"/>
</dbReference>
<reference evidence="9 10" key="1">
    <citation type="submission" date="2018-01" db="EMBL/GenBank/DDBJ databases">
        <title>The whole genome sequencing and assembly of Paenibacillus chitinolyticus KCCM 41400 strain.</title>
        <authorList>
            <person name="Kim J.-Y."/>
            <person name="Park M.-K."/>
            <person name="Lee Y.-J."/>
            <person name="Yi H."/>
            <person name="Bahn Y.-S."/>
            <person name="Kim J.F."/>
            <person name="Lee D.-W."/>
        </authorList>
    </citation>
    <scope>NUCLEOTIDE SEQUENCE [LARGE SCALE GENOMIC DNA]</scope>
    <source>
        <strain evidence="9 10">KCCM 41400</strain>
    </source>
</reference>
<dbReference type="SUPFAM" id="SSF88659">
    <property type="entry name" value="Sigma3 and sigma4 domains of RNA polymerase sigma factors"/>
    <property type="match status" value="1"/>
</dbReference>
<dbReference type="Pfam" id="PF04542">
    <property type="entry name" value="Sigma70_r2"/>
    <property type="match status" value="1"/>
</dbReference>
<gene>
    <name evidence="8" type="ORF">M5X16_16660</name>
    <name evidence="9" type="ORF">PC41400_08905</name>
</gene>
<evidence type="ECO:0000256" key="2">
    <source>
        <dbReference type="ARBA" id="ARBA00023015"/>
    </source>
</evidence>
<proteinExistence type="inferred from homology"/>
<dbReference type="PROSITE" id="PS01063">
    <property type="entry name" value="SIGMA70_ECF"/>
    <property type="match status" value="1"/>
</dbReference>
<dbReference type="PANTHER" id="PTHR43133">
    <property type="entry name" value="RNA POLYMERASE ECF-TYPE SIGMA FACTO"/>
    <property type="match status" value="1"/>
</dbReference>
<keyword evidence="5 6" id="KW-0804">Transcription</keyword>
<dbReference type="InterPro" id="IPR039425">
    <property type="entry name" value="RNA_pol_sigma-70-like"/>
</dbReference>
<keyword evidence="11" id="KW-1185">Reference proteome</keyword>
<dbReference type="GO" id="GO:0006352">
    <property type="term" value="P:DNA-templated transcription initiation"/>
    <property type="evidence" value="ECO:0007669"/>
    <property type="project" value="InterPro"/>
</dbReference>
<dbReference type="InterPro" id="IPR013324">
    <property type="entry name" value="RNA_pol_sigma_r3/r4-like"/>
</dbReference>
<evidence type="ECO:0000256" key="4">
    <source>
        <dbReference type="ARBA" id="ARBA00023125"/>
    </source>
</evidence>
<dbReference type="InterPro" id="IPR013249">
    <property type="entry name" value="RNA_pol_sigma70_r4_t2"/>
</dbReference>
<evidence type="ECO:0000256" key="1">
    <source>
        <dbReference type="ARBA" id="ARBA00010641"/>
    </source>
</evidence>
<dbReference type="GO" id="GO:0003677">
    <property type="term" value="F:DNA binding"/>
    <property type="evidence" value="ECO:0007669"/>
    <property type="project" value="UniProtKB-KW"/>
</dbReference>
<keyword evidence="3 6" id="KW-0731">Sigma factor</keyword>
<dbReference type="Pfam" id="PF08281">
    <property type="entry name" value="Sigma70_r4_2"/>
    <property type="match status" value="1"/>
</dbReference>
<dbReference type="Proteomes" id="UP001527202">
    <property type="component" value="Unassembled WGS sequence"/>
</dbReference>
<evidence type="ECO:0000313" key="8">
    <source>
        <dbReference type="EMBL" id="MCY9597395.1"/>
    </source>
</evidence>
<dbReference type="PANTHER" id="PTHR43133:SF46">
    <property type="entry name" value="RNA POLYMERASE SIGMA-70 FACTOR ECF SUBFAMILY"/>
    <property type="match status" value="1"/>
</dbReference>
<sequence>MDDEYLKYVSELHPSDLRTLMEQHGEDVWNYAYFLTKKRDLADDIAQDVFVKAFRSVGSFRGECSVKTWLLKITRNTSYSYRRKAFFRRVILADYVRGESPSAESEFLERHLADEAWKIVLELPAPYREVLVLQSMHGMTVAEIAAALGISEGTVKSRIHRARRKAAQLAKGGFRYEENGN</sequence>
<dbReference type="InterPro" id="IPR000838">
    <property type="entry name" value="RNA_pol_sigma70_ECF_CS"/>
</dbReference>
<keyword evidence="4 6" id="KW-0238">DNA-binding</keyword>
<dbReference type="Gene3D" id="1.10.1740.10">
    <property type="match status" value="1"/>
</dbReference>
<dbReference type="RefSeq" id="WP_084706629.1">
    <property type="nucleotide sequence ID" value="NZ_CP026520.1"/>
</dbReference>
<evidence type="ECO:0000313" key="10">
    <source>
        <dbReference type="Proteomes" id="UP000288943"/>
    </source>
</evidence>
<evidence type="ECO:0000313" key="11">
    <source>
        <dbReference type="Proteomes" id="UP001527202"/>
    </source>
</evidence>
<evidence type="ECO:0000256" key="3">
    <source>
        <dbReference type="ARBA" id="ARBA00023082"/>
    </source>
</evidence>
<comment type="similarity">
    <text evidence="1 6">Belongs to the sigma-70 factor family. ECF subfamily.</text>
</comment>
<dbReference type="InterPro" id="IPR013325">
    <property type="entry name" value="RNA_pol_sigma_r2"/>
</dbReference>
<dbReference type="OrthoDB" id="9794508at2"/>
<dbReference type="PROSITE" id="PS00622">
    <property type="entry name" value="HTH_LUXR_1"/>
    <property type="match status" value="1"/>
</dbReference>
<dbReference type="InterPro" id="IPR007627">
    <property type="entry name" value="RNA_pol_sigma70_r2"/>
</dbReference>
<evidence type="ECO:0000313" key="9">
    <source>
        <dbReference type="EMBL" id="QAV17775.1"/>
    </source>
</evidence>
<name>A0A410WTR3_9BACL</name>
<dbReference type="GeneID" id="95374929"/>